<name>A0A0V1MNR6_9BILA</name>
<gene>
    <name evidence="1" type="ORF">T10_4795</name>
</gene>
<organism evidence="1 2">
    <name type="scientific">Trichinella papuae</name>
    <dbReference type="NCBI Taxonomy" id="268474"/>
    <lineage>
        <taxon>Eukaryota</taxon>
        <taxon>Metazoa</taxon>
        <taxon>Ecdysozoa</taxon>
        <taxon>Nematoda</taxon>
        <taxon>Enoplea</taxon>
        <taxon>Dorylaimia</taxon>
        <taxon>Trichinellida</taxon>
        <taxon>Trichinellidae</taxon>
        <taxon>Trichinella</taxon>
    </lineage>
</organism>
<proteinExistence type="predicted"/>
<dbReference type="EMBL" id="JYDO01000067">
    <property type="protein sequence ID" value="KRZ73157.1"/>
    <property type="molecule type" value="Genomic_DNA"/>
</dbReference>
<dbReference type="Proteomes" id="UP000054843">
    <property type="component" value="Unassembled WGS sequence"/>
</dbReference>
<accession>A0A0V1MNR6</accession>
<reference evidence="1 2" key="1">
    <citation type="submission" date="2015-01" db="EMBL/GenBank/DDBJ databases">
        <title>Evolution of Trichinella species and genotypes.</title>
        <authorList>
            <person name="Korhonen P.K."/>
            <person name="Edoardo P."/>
            <person name="Giuseppe L.R."/>
            <person name="Gasser R.B."/>
        </authorList>
    </citation>
    <scope>NUCLEOTIDE SEQUENCE [LARGE SCALE GENOMIC DNA]</scope>
    <source>
        <strain evidence="1">ISS1980</strain>
    </source>
</reference>
<dbReference type="AlphaFoldDB" id="A0A0V1MNR6"/>
<protein>
    <submittedName>
        <fullName evidence="1">Uncharacterized protein</fullName>
    </submittedName>
</protein>
<comment type="caution">
    <text evidence="1">The sequence shown here is derived from an EMBL/GenBank/DDBJ whole genome shotgun (WGS) entry which is preliminary data.</text>
</comment>
<evidence type="ECO:0000313" key="1">
    <source>
        <dbReference type="EMBL" id="KRZ73157.1"/>
    </source>
</evidence>
<sequence length="104" mass="11345">MAKRDKLAHQAVCAAFELASNRGTTAATPHDVGIAEKDTMQLGIVATFKGMSTGKLVKTTHLGRMSDSIRNSLTRKLNSCETLVISVTEKPFLPWRALYLIVTL</sequence>
<evidence type="ECO:0000313" key="2">
    <source>
        <dbReference type="Proteomes" id="UP000054843"/>
    </source>
</evidence>
<keyword evidence="2" id="KW-1185">Reference proteome</keyword>